<proteinExistence type="predicted"/>
<dbReference type="Proteomes" id="UP001596435">
    <property type="component" value="Unassembled WGS sequence"/>
</dbReference>
<keyword evidence="2" id="KW-0472">Membrane</keyword>
<keyword evidence="2" id="KW-1133">Transmembrane helix</keyword>
<keyword evidence="2" id="KW-0812">Transmembrane</keyword>
<dbReference type="EMBL" id="JBHTAJ010000111">
    <property type="protein sequence ID" value="MFC7184639.1"/>
    <property type="molecule type" value="Genomic_DNA"/>
</dbReference>
<accession>A0ABW2G529</accession>
<name>A0ABW2G529_9ACTN</name>
<comment type="caution">
    <text evidence="3">The sequence shown here is derived from an EMBL/GenBank/DDBJ whole genome shotgun (WGS) entry which is preliminary data.</text>
</comment>
<evidence type="ECO:0000256" key="1">
    <source>
        <dbReference type="SAM" id="MobiDB-lite"/>
    </source>
</evidence>
<feature type="region of interest" description="Disordered" evidence="1">
    <location>
        <begin position="62"/>
        <end position="92"/>
    </location>
</feature>
<gene>
    <name evidence="3" type="ORF">ACFQMG_34320</name>
</gene>
<evidence type="ECO:0000313" key="3">
    <source>
        <dbReference type="EMBL" id="MFC7184639.1"/>
    </source>
</evidence>
<protein>
    <submittedName>
        <fullName evidence="3">Uncharacterized protein</fullName>
    </submittedName>
</protein>
<evidence type="ECO:0000256" key="2">
    <source>
        <dbReference type="SAM" id="Phobius"/>
    </source>
</evidence>
<sequence length="271" mass="28288">MDIEDDLSRLLGAGADQIHVPVQTIVAEAAHRGRRLRRRRRITRAVGAVAAVALLTGGVAAFGPDTARRGEPPATDRPSAAAPSVLGPTDPPVNGRVATTPAGLLGIFATLLPPSARFSAYSGSGTAQDGGLLMARVDVDLGDHLPSSVDISMVRGTVPTGGNCPSTENFGGLPRERCSRTPEGYRIAVVPMQSGGERYVLQRPDGITLELLLYNGIMSGEGAGMTFTASRPGAPGTADLWQHVVRSPLWDTRVAVRIAQDGAERASAAQR</sequence>
<reference evidence="4" key="1">
    <citation type="journal article" date="2019" name="Int. J. Syst. Evol. Microbiol.">
        <title>The Global Catalogue of Microorganisms (GCM) 10K type strain sequencing project: providing services to taxonomists for standard genome sequencing and annotation.</title>
        <authorList>
            <consortium name="The Broad Institute Genomics Platform"/>
            <consortium name="The Broad Institute Genome Sequencing Center for Infectious Disease"/>
            <person name="Wu L."/>
            <person name="Ma J."/>
        </authorList>
    </citation>
    <scope>NUCLEOTIDE SEQUENCE [LARGE SCALE GENOMIC DNA]</scope>
    <source>
        <strain evidence="4">CGMCC 1.12859</strain>
    </source>
</reference>
<dbReference type="RefSeq" id="WP_380232854.1">
    <property type="nucleotide sequence ID" value="NZ_JBHSVH010000002.1"/>
</dbReference>
<evidence type="ECO:0000313" key="4">
    <source>
        <dbReference type="Proteomes" id="UP001596435"/>
    </source>
</evidence>
<feature type="transmembrane region" description="Helical" evidence="2">
    <location>
        <begin position="42"/>
        <end position="63"/>
    </location>
</feature>
<keyword evidence="4" id="KW-1185">Reference proteome</keyword>
<organism evidence="3 4">
    <name type="scientific">Kitasatospora paranensis</name>
    <dbReference type="NCBI Taxonomy" id="258053"/>
    <lineage>
        <taxon>Bacteria</taxon>
        <taxon>Bacillati</taxon>
        <taxon>Actinomycetota</taxon>
        <taxon>Actinomycetes</taxon>
        <taxon>Kitasatosporales</taxon>
        <taxon>Streptomycetaceae</taxon>
        <taxon>Kitasatospora</taxon>
    </lineage>
</organism>